<dbReference type="GO" id="GO:0004641">
    <property type="term" value="F:phosphoribosylformylglycinamidine cyclo-ligase activity"/>
    <property type="evidence" value="ECO:0007669"/>
    <property type="project" value="InterPro"/>
</dbReference>
<reference evidence="2 3" key="1">
    <citation type="journal article" date="2020" name="G3 (Bethesda)">
        <title>Draft Genome of the Common Snapping Turtle, Chelydra serpentina, a Model for Phenotypic Plasticity in Reptiles.</title>
        <authorList>
            <person name="Das D."/>
            <person name="Singh S.K."/>
            <person name="Bierstedt J."/>
            <person name="Erickson A."/>
            <person name="Galli G.L.J."/>
            <person name="Crossley D.A. 2nd"/>
            <person name="Rhen T."/>
        </authorList>
    </citation>
    <scope>NUCLEOTIDE SEQUENCE [LARGE SCALE GENOMIC DNA]</scope>
    <source>
        <strain evidence="2">KW</strain>
    </source>
</reference>
<dbReference type="Gene3D" id="3.30.1330.10">
    <property type="entry name" value="PurM-like, N-terminal domain"/>
    <property type="match status" value="1"/>
</dbReference>
<dbReference type="Gene3D" id="3.90.650.10">
    <property type="entry name" value="PurM-like C-terminal domain"/>
    <property type="match status" value="1"/>
</dbReference>
<dbReference type="InterPro" id="IPR036676">
    <property type="entry name" value="PurM-like_C_sf"/>
</dbReference>
<accession>A0A8T1SUY9</accession>
<dbReference type="InterPro" id="IPR036921">
    <property type="entry name" value="PurM-like_N_sf"/>
</dbReference>
<dbReference type="GO" id="GO:0046084">
    <property type="term" value="P:adenine biosynthetic process"/>
    <property type="evidence" value="ECO:0007669"/>
    <property type="project" value="TreeGrafter"/>
</dbReference>
<dbReference type="InterPro" id="IPR004733">
    <property type="entry name" value="PurM_cligase"/>
</dbReference>
<evidence type="ECO:0000259" key="1">
    <source>
        <dbReference type="Pfam" id="PF00586"/>
    </source>
</evidence>
<dbReference type="GO" id="GO:0006189">
    <property type="term" value="P:'de novo' IMP biosynthetic process"/>
    <property type="evidence" value="ECO:0007669"/>
    <property type="project" value="InterPro"/>
</dbReference>
<dbReference type="GO" id="GO:0005829">
    <property type="term" value="C:cytosol"/>
    <property type="evidence" value="ECO:0007669"/>
    <property type="project" value="TreeGrafter"/>
</dbReference>
<dbReference type="EMBL" id="JAHGAV010000088">
    <property type="protein sequence ID" value="KAG6932739.1"/>
    <property type="molecule type" value="Genomic_DNA"/>
</dbReference>
<feature type="domain" description="PurM-like N-terminal" evidence="1">
    <location>
        <begin position="4"/>
        <end position="89"/>
    </location>
</feature>
<dbReference type="PANTHER" id="PTHR10520:SF12">
    <property type="entry name" value="TRIFUNCTIONAL PURINE BIOSYNTHETIC PROTEIN ADENOSINE-3"/>
    <property type="match status" value="1"/>
</dbReference>
<dbReference type="Pfam" id="PF00586">
    <property type="entry name" value="AIRS"/>
    <property type="match status" value="1"/>
</dbReference>
<dbReference type="InterPro" id="IPR016188">
    <property type="entry name" value="PurM-like_N"/>
</dbReference>
<protein>
    <submittedName>
        <fullName evidence="2">GART-like protein</fullName>
    </submittedName>
</protein>
<proteinExistence type="predicted"/>
<comment type="caution">
    <text evidence="2">The sequence shown here is derived from an EMBL/GenBank/DDBJ whole genome shotgun (WGS) entry which is preliminary data.</text>
</comment>
<keyword evidence="3" id="KW-1185">Reference proteome</keyword>
<dbReference type="OrthoDB" id="2018833at2759"/>
<sequence length="154" mass="16163">MCKKHDTIGQDLVAMCVNDILAQGAEPLFFLNYFACGKLDAEVSQAVIAGIAEACKKAGCALLGRETVEMPGMYSPGEYDLAGFAVGAVERGQMFLQLARVAEGDVIIGLASSGIHSHGFSLVRKILLMSSLHYLSPVPGGCGDQPLGIIISAF</sequence>
<dbReference type="GO" id="GO:0004637">
    <property type="term" value="F:phosphoribosylamine-glycine ligase activity"/>
    <property type="evidence" value="ECO:0007669"/>
    <property type="project" value="TreeGrafter"/>
</dbReference>
<name>A0A8T1SUY9_CHESE</name>
<dbReference type="Proteomes" id="UP000765507">
    <property type="component" value="Unassembled WGS sequence"/>
</dbReference>
<dbReference type="SUPFAM" id="SSF56042">
    <property type="entry name" value="PurM C-terminal domain-like"/>
    <property type="match status" value="1"/>
</dbReference>
<dbReference type="SUPFAM" id="SSF55326">
    <property type="entry name" value="PurM N-terminal domain-like"/>
    <property type="match status" value="1"/>
</dbReference>
<dbReference type="AlphaFoldDB" id="A0A8T1SUY9"/>
<evidence type="ECO:0000313" key="2">
    <source>
        <dbReference type="EMBL" id="KAG6932739.1"/>
    </source>
</evidence>
<dbReference type="PANTHER" id="PTHR10520">
    <property type="entry name" value="TRIFUNCTIONAL PURINE BIOSYNTHETIC PROTEIN ADENOSINE-3-RELATED"/>
    <property type="match status" value="1"/>
</dbReference>
<gene>
    <name evidence="2" type="ORF">G0U57_020621</name>
</gene>
<organism evidence="2 3">
    <name type="scientific">Chelydra serpentina</name>
    <name type="common">Snapping turtle</name>
    <name type="synonym">Testudo serpentina</name>
    <dbReference type="NCBI Taxonomy" id="8475"/>
    <lineage>
        <taxon>Eukaryota</taxon>
        <taxon>Metazoa</taxon>
        <taxon>Chordata</taxon>
        <taxon>Craniata</taxon>
        <taxon>Vertebrata</taxon>
        <taxon>Euteleostomi</taxon>
        <taxon>Archelosauria</taxon>
        <taxon>Testudinata</taxon>
        <taxon>Testudines</taxon>
        <taxon>Cryptodira</taxon>
        <taxon>Durocryptodira</taxon>
        <taxon>Americhelydia</taxon>
        <taxon>Chelydroidea</taxon>
        <taxon>Chelydridae</taxon>
        <taxon>Chelydra</taxon>
    </lineage>
</organism>
<evidence type="ECO:0000313" key="3">
    <source>
        <dbReference type="Proteomes" id="UP000765507"/>
    </source>
</evidence>